<reference evidence="2 3" key="1">
    <citation type="submission" date="2023-10" db="EMBL/GenBank/DDBJ databases">
        <title>Y20.</title>
        <authorList>
            <person name="Zhang G."/>
            <person name="Ding Y."/>
        </authorList>
    </citation>
    <scope>NUCLEOTIDE SEQUENCE [LARGE SCALE GENOMIC DNA]</scope>
    <source>
        <strain evidence="2 3">Y20</strain>
    </source>
</reference>
<evidence type="ECO:0000313" key="2">
    <source>
        <dbReference type="EMBL" id="WOQ68856.1"/>
    </source>
</evidence>
<evidence type="ECO:0000313" key="3">
    <source>
        <dbReference type="Proteomes" id="UP001329313"/>
    </source>
</evidence>
<dbReference type="PANTHER" id="PTHR30157:SF0">
    <property type="entry name" value="NADPH-DEPENDENT FERRIC-CHELATE REDUCTASE"/>
    <property type="match status" value="1"/>
</dbReference>
<dbReference type="Proteomes" id="UP001329313">
    <property type="component" value="Chromosome"/>
</dbReference>
<dbReference type="RefSeq" id="WP_330169997.1">
    <property type="nucleotide sequence ID" value="NZ_CP137080.1"/>
</dbReference>
<dbReference type="Pfam" id="PF04954">
    <property type="entry name" value="SIP"/>
    <property type="match status" value="1"/>
</dbReference>
<dbReference type="KEGG" id="mliy:RYJ27_09055"/>
<name>A0AAU0MEH3_9MICO</name>
<sequence length="310" mass="33825">MNTLTRSPHIAHVPMRASVARIEVLSPTFRRFTLTGPELASVADNRLDQRFKILFPVPGVGLDAMPPGDDWYLAWRQLDNAVRPIMRTYTVREVRPEASEFDVDIALHGRIGPASAWALDAKPGDELIVCVPHRGFEGDFHGGVDWRPPAEARRVLIAADETALPAVSGIFERLDPLAQGTAVIEVPHPDDAAALSPAPAGVEVVVVARGDRPVGSELVPAVRAAAERVLDGTRTPVAELEDVDIDSVMLWEVPHDAKGEPLGHAPFFAWLAGEASPIKELRRHLVSERGVDRHAVAFMGYWRAGRPEMS</sequence>
<dbReference type="InterPro" id="IPR017927">
    <property type="entry name" value="FAD-bd_FR_type"/>
</dbReference>
<keyword evidence="3" id="KW-1185">Reference proteome</keyword>
<accession>A0AAU0MEH3</accession>
<dbReference type="SUPFAM" id="SSF63380">
    <property type="entry name" value="Riboflavin synthase domain-like"/>
    <property type="match status" value="1"/>
</dbReference>
<dbReference type="PROSITE" id="PS51384">
    <property type="entry name" value="FAD_FR"/>
    <property type="match status" value="1"/>
</dbReference>
<dbReference type="PANTHER" id="PTHR30157">
    <property type="entry name" value="FERRIC REDUCTASE, NADPH-DEPENDENT"/>
    <property type="match status" value="1"/>
</dbReference>
<dbReference type="Gene3D" id="3.40.50.80">
    <property type="entry name" value="Nucleotide-binding domain of ferredoxin-NADP reductase (FNR) module"/>
    <property type="match status" value="1"/>
</dbReference>
<gene>
    <name evidence="2" type="ORF">RYJ27_09055</name>
</gene>
<protein>
    <submittedName>
        <fullName evidence="2">Siderophore-interacting protein</fullName>
    </submittedName>
</protein>
<dbReference type="InterPro" id="IPR007037">
    <property type="entry name" value="SIP_rossman_dom"/>
</dbReference>
<evidence type="ECO:0000259" key="1">
    <source>
        <dbReference type="PROSITE" id="PS51384"/>
    </source>
</evidence>
<organism evidence="2 3">
    <name type="scientific">Microbacterium limosum</name>
    <dbReference type="NCBI Taxonomy" id="3079935"/>
    <lineage>
        <taxon>Bacteria</taxon>
        <taxon>Bacillati</taxon>
        <taxon>Actinomycetota</taxon>
        <taxon>Actinomycetes</taxon>
        <taxon>Micrococcales</taxon>
        <taxon>Microbacteriaceae</taxon>
        <taxon>Microbacterium</taxon>
    </lineage>
</organism>
<dbReference type="AlphaFoldDB" id="A0AAU0MEH3"/>
<dbReference type="GO" id="GO:0016491">
    <property type="term" value="F:oxidoreductase activity"/>
    <property type="evidence" value="ECO:0007669"/>
    <property type="project" value="InterPro"/>
</dbReference>
<feature type="domain" description="FAD-binding FR-type" evidence="1">
    <location>
        <begin position="12"/>
        <end position="139"/>
    </location>
</feature>
<dbReference type="InterPro" id="IPR017938">
    <property type="entry name" value="Riboflavin_synthase-like_b-brl"/>
</dbReference>
<dbReference type="InterPro" id="IPR013113">
    <property type="entry name" value="SIP_FAD-bd"/>
</dbReference>
<dbReference type="Gene3D" id="2.40.30.10">
    <property type="entry name" value="Translation factors"/>
    <property type="match status" value="1"/>
</dbReference>
<dbReference type="InterPro" id="IPR039261">
    <property type="entry name" value="FNR_nucleotide-bd"/>
</dbReference>
<proteinExistence type="predicted"/>
<dbReference type="CDD" id="cd06193">
    <property type="entry name" value="siderophore_interacting"/>
    <property type="match status" value="1"/>
</dbReference>
<dbReference type="Pfam" id="PF08021">
    <property type="entry name" value="FAD_binding_9"/>
    <property type="match status" value="1"/>
</dbReference>
<dbReference type="EMBL" id="CP137080">
    <property type="protein sequence ID" value="WOQ68856.1"/>
    <property type="molecule type" value="Genomic_DNA"/>
</dbReference>
<dbReference type="InterPro" id="IPR039374">
    <property type="entry name" value="SIP_fam"/>
</dbReference>